<reference evidence="2 3" key="2">
    <citation type="journal article" date="2012" name="Int. J. Syst. Evol. Microbiol.">
        <title>Vibrio caribbeanicus sp. nov., isolated from the marine sponge Scleritoderma cyanea.</title>
        <authorList>
            <person name="Hoffmann M."/>
            <person name="Monday S.R."/>
            <person name="Allard M.W."/>
            <person name="Strain E.A."/>
            <person name="Whittaker P."/>
            <person name="Naum M."/>
            <person name="McCarthy P.J."/>
            <person name="Lopez J.V."/>
            <person name="Fischer M."/>
            <person name="Brown E.W."/>
        </authorList>
    </citation>
    <scope>NUCLEOTIDE SEQUENCE [LARGE SCALE GENOMIC DNA]</scope>
    <source>
        <strain evidence="2 3">ATCC 19109</strain>
    </source>
</reference>
<dbReference type="NCBIfam" id="NF033832">
    <property type="entry name" value="sce7726_fam"/>
    <property type="match status" value="1"/>
</dbReference>
<dbReference type="Proteomes" id="UP000003836">
    <property type="component" value="Unassembled WGS sequence"/>
</dbReference>
<dbReference type="KEGG" id="vtu:IX91_02095"/>
<protein>
    <recommendedName>
        <fullName evidence="5">Sce7726 family protein</fullName>
    </recommendedName>
</protein>
<organism evidence="1 4">
    <name type="scientific">Vibrio tubiashii ATCC 19109</name>
    <dbReference type="NCBI Taxonomy" id="1051646"/>
    <lineage>
        <taxon>Bacteria</taxon>
        <taxon>Pseudomonadati</taxon>
        <taxon>Pseudomonadota</taxon>
        <taxon>Gammaproteobacteria</taxon>
        <taxon>Vibrionales</taxon>
        <taxon>Vibrionaceae</taxon>
        <taxon>Vibrio</taxon>
        <taxon>Vibrio oreintalis group</taxon>
    </lineage>
</organism>
<keyword evidence="3" id="KW-1185">Reference proteome</keyword>
<proteinExistence type="predicted"/>
<name>F9SZL9_9VIBR</name>
<evidence type="ECO:0008006" key="5">
    <source>
        <dbReference type="Google" id="ProtNLM"/>
    </source>
</evidence>
<reference evidence="1 4" key="3">
    <citation type="submission" date="2014-08" db="EMBL/GenBank/DDBJ databases">
        <title>First Complete Genome Sequence of the Shellfish Pathogen Vibrio tubiashii.</title>
        <authorList>
            <person name="Richards G.P."/>
            <person name="Needleman D.S."/>
            <person name="Watson M.A."/>
            <person name="Bono J.L."/>
        </authorList>
    </citation>
    <scope>NUCLEOTIDE SEQUENCE [LARGE SCALE GENOMIC DNA]</scope>
    <source>
        <strain evidence="1 4">ATCC 19109</strain>
    </source>
</reference>
<dbReference type="InterPro" id="IPR047729">
    <property type="entry name" value="Sce7726-like"/>
</dbReference>
<dbReference type="eggNOG" id="ENOG5030259">
    <property type="taxonomic scope" value="Bacteria"/>
</dbReference>
<dbReference type="PATRIC" id="fig|1051646.9.peg.397"/>
<accession>F9SZL9</accession>
<evidence type="ECO:0000313" key="4">
    <source>
        <dbReference type="Proteomes" id="UP000030071"/>
    </source>
</evidence>
<evidence type="ECO:0000313" key="2">
    <source>
        <dbReference type="EMBL" id="EGU59199.1"/>
    </source>
</evidence>
<dbReference type="GeneID" id="23443502"/>
<dbReference type="EMBL" id="CP009354">
    <property type="protein sequence ID" value="AIW13004.1"/>
    <property type="molecule type" value="Genomic_DNA"/>
</dbReference>
<dbReference type="AlphaFoldDB" id="F9SZL9"/>
<gene>
    <name evidence="1" type="ORF">IX91_02095</name>
    <name evidence="2" type="ORF">VITU9109_25760</name>
</gene>
<sequence>MRVKDAARIFSSSYLKRLAEGDFSLLSRVASEFDLCDGSNDTIRDIYERVYMEVCQHYRFEYFYKNTLVNKQLLGRHSLNTATMLSEFRVGQNVADCVLLNGASTCYEIKTEYDSLERLEEQLNSYCSVFDSVYVVCDEKHLDKIIETTPGEVGIIQLTKRNTLSPKRQATDLRTRDISVENVMGSLRADEYKHLAKMISGNVPNVSNIKMYSACYQIISEADPSEIRKQYREILKAHRKPNIPFVLSLPKSLKNAGISYKFNSRIQSQLIDILDNNLCKGRSCTTQLLEANSSS</sequence>
<dbReference type="HOGENOM" id="CLU_069076_0_0_6"/>
<reference evidence="2" key="1">
    <citation type="submission" date="2011-08" db="EMBL/GenBank/DDBJ databases">
        <authorList>
            <person name="Hoffman M."/>
            <person name="Strain E.A."/>
            <person name="Brown E."/>
            <person name="Allard M.W."/>
        </authorList>
    </citation>
    <scope>NUCLEOTIDE SEQUENCE</scope>
    <source>
        <strain evidence="2">ATCC 19109</strain>
    </source>
</reference>
<dbReference type="RefSeq" id="WP_004742572.1">
    <property type="nucleotide sequence ID" value="NZ_AFWI01000001.1"/>
</dbReference>
<evidence type="ECO:0000313" key="1">
    <source>
        <dbReference type="EMBL" id="AIW13004.1"/>
    </source>
</evidence>
<dbReference type="Proteomes" id="UP000030071">
    <property type="component" value="Chromosome 1"/>
</dbReference>
<dbReference type="STRING" id="1051646.IX91_02095"/>
<evidence type="ECO:0000313" key="3">
    <source>
        <dbReference type="Proteomes" id="UP000003836"/>
    </source>
</evidence>
<dbReference type="EMBL" id="AFWI01000001">
    <property type="protein sequence ID" value="EGU59199.1"/>
    <property type="molecule type" value="Genomic_DNA"/>
</dbReference>